<feature type="compositionally biased region" description="Low complexity" evidence="1">
    <location>
        <begin position="307"/>
        <end position="316"/>
    </location>
</feature>
<evidence type="ECO:0000313" key="4">
    <source>
        <dbReference type="Proteomes" id="UP001152797"/>
    </source>
</evidence>
<comment type="caution">
    <text evidence="2">The sequence shown here is derived from an EMBL/GenBank/DDBJ whole genome shotgun (WGS) entry which is preliminary data.</text>
</comment>
<dbReference type="InterPro" id="IPR036691">
    <property type="entry name" value="Endo/exonu/phosph_ase_sf"/>
</dbReference>
<dbReference type="Gene3D" id="3.60.10.10">
    <property type="entry name" value="Endonuclease/exonuclease/phosphatase"/>
    <property type="match status" value="1"/>
</dbReference>
<accession>A0A9P1CN72</accession>
<name>A0A9P1CN72_9DINO</name>
<evidence type="ECO:0000256" key="1">
    <source>
        <dbReference type="SAM" id="MobiDB-lite"/>
    </source>
</evidence>
<evidence type="ECO:0000313" key="3">
    <source>
        <dbReference type="EMBL" id="CAL4782714.1"/>
    </source>
</evidence>
<reference evidence="2" key="1">
    <citation type="submission" date="2022-10" db="EMBL/GenBank/DDBJ databases">
        <authorList>
            <person name="Chen Y."/>
            <person name="Dougan E. K."/>
            <person name="Chan C."/>
            <person name="Rhodes N."/>
            <person name="Thang M."/>
        </authorList>
    </citation>
    <scope>NUCLEOTIDE SEQUENCE</scope>
</reference>
<dbReference type="EMBL" id="CAMXCT020002069">
    <property type="protein sequence ID" value="CAL1148777.1"/>
    <property type="molecule type" value="Genomic_DNA"/>
</dbReference>
<keyword evidence="3" id="KW-0540">Nuclease</keyword>
<reference evidence="3 4" key="2">
    <citation type="submission" date="2024-05" db="EMBL/GenBank/DDBJ databases">
        <authorList>
            <person name="Chen Y."/>
            <person name="Shah S."/>
            <person name="Dougan E. K."/>
            <person name="Thang M."/>
            <person name="Chan C."/>
        </authorList>
    </citation>
    <scope>NUCLEOTIDE SEQUENCE [LARGE SCALE GENOMIC DNA]</scope>
</reference>
<feature type="region of interest" description="Disordered" evidence="1">
    <location>
        <begin position="560"/>
        <end position="585"/>
    </location>
</feature>
<gene>
    <name evidence="2" type="ORF">C1SCF055_LOCUS21973</name>
</gene>
<keyword evidence="3" id="KW-0378">Hydrolase</keyword>
<feature type="region of interest" description="Disordered" evidence="1">
    <location>
        <begin position="829"/>
        <end position="856"/>
    </location>
</feature>
<dbReference type="OrthoDB" id="491633at2759"/>
<dbReference type="EMBL" id="CAMXCT030002069">
    <property type="protein sequence ID" value="CAL4782714.1"/>
    <property type="molecule type" value="Genomic_DNA"/>
</dbReference>
<dbReference type="SUPFAM" id="SSF56219">
    <property type="entry name" value="DNase I-like"/>
    <property type="match status" value="1"/>
</dbReference>
<feature type="non-terminal residue" evidence="2">
    <location>
        <position position="2695"/>
    </location>
</feature>
<feature type="compositionally biased region" description="Polar residues" evidence="1">
    <location>
        <begin position="562"/>
        <end position="573"/>
    </location>
</feature>
<dbReference type="EMBL" id="CAMXCT010002069">
    <property type="protein sequence ID" value="CAI3995402.1"/>
    <property type="molecule type" value="Genomic_DNA"/>
</dbReference>
<proteinExistence type="predicted"/>
<keyword evidence="4" id="KW-1185">Reference proteome</keyword>
<evidence type="ECO:0000313" key="2">
    <source>
        <dbReference type="EMBL" id="CAI3995402.1"/>
    </source>
</evidence>
<feature type="region of interest" description="Disordered" evidence="1">
    <location>
        <begin position="47"/>
        <end position="78"/>
    </location>
</feature>
<feature type="region of interest" description="Disordered" evidence="1">
    <location>
        <begin position="295"/>
        <end position="348"/>
    </location>
</feature>
<feature type="compositionally biased region" description="Polar residues" evidence="1">
    <location>
        <begin position="327"/>
        <end position="348"/>
    </location>
</feature>
<sequence>MEMADGNLKGSLSQFPTIEFHIPKKGKHKHLLVENFDFQDRSMVDVPGLTFKPDPSDQAQFPDPPAPQPTAQSFSRASRPSFLDRPYWQQRIWQILQEEGVFDEAADGPVFYMNTYFICHLTNRRQDSGRPVGFSTDIESWENDMRFMWEDLVNPNLPIFAHVVQPDPPVSRRPGTFGTLIIVQNPTPLRAACLTTSIEPALPRIKIEEVAHSLDSILPYRHVIFHAGASAVCDDRSARGLGTCDILVGRRVLPQGQPVRIYDGIGLVINIPPPLQPADWEQHFLASHGIEPPNNDEVSWMNLGTRTSSSSSSSTSPDRPETHQHQQPDPQDSAFSTDEHSSCSNTTGNGTANWRDFVVFTIPGPTAQLSLPWHNEEEFYHLIEEAFGLNEQEIVQVHQVRHTPSDIADTNHECLIVQTTAHPPSAAIMRLVIVDIEVHTEDYTTPVVFARRACWLPEIATRLTVFRLLGIEEYFWADPDRAHIWLNFDWIAQDDTRAITIYNGDYLVTTIGEEALLGSLSPHDFAMTPETETHLDDARDLQDDTLSLFHHDLRLGQPLPRQCQSDHNSTSYATADLPPMPATRRTGPRRRFFQAGWSTSLENRFARTAFTEMAEEGRVAYMVTWYLNKRTFPTCLTSRTVRLTDDISTWEDQIVAAWEDLFIFQAEALLHWVHPIPPQSTLSSHVGHLILEQEPDEDSAAIVLTTHRVRQPTTFIQQAAHIVPGLIHRNDLLDRAQLHDSEQHLRSLCRIHQGGIPFGIADRRLEPEPITSGLSLDIFLPSAQPPPSWISTTTPSGLQSLVLLGSGEPLPETGGATNSDDEIILMQRSSSGSQHGSCTAEADATNQPDQHPTSEDHSFCFNANAPAFQPGLPVIAAQNEFVQDLHSIWDARAFSWEEEERSTRILTFFTDHRFPHLRCDHGRPVRLFADFTDWERQIHLAWHDLIVPGIPSELQIVHPHPPQLGPDYVACVVLVQAPREDLVSPLITLFEGAHHLYLRGRSAVTVHEHIFLEHIAYSLGLHDHCFGDAATHQCQAWYQGIPLIAGRALPGRTGNGIILQLRTVQHVTVNRSRGVEGVSLLQRQVRLHAPRSIPEIDAADADELNVTDTQMRVIDLIPGAPMAPLPDRVEIAKDGGQKELEAELLAWGHRGKAIIFDDHDKAACFPPGWQVDEGFNYMFCHSDATDNKGAFLHSCSSALPEIDLLRFLYRCGYQRAVVNYCTEVAPHFYKVNFTDQQVAQLGATPKDKPSAHWPAPQPRCSSKAVPFSFGTSFSTDQLLRTSISHQDLQGFFGSHDGIFHKDPCGFEFPEEVLQAINACDPTLCWEDLDRLIIYADGSSAGAGRHLPPLRAAEEGSGDAWAYVVLGERHCGEPWNELCDFLAKLEIHKSQYFRRPALTMRMWRPALSYLWMILSQQDGLPRFCGEGFHVPPPQLPAPRPDQPLDSSQRPTVAVSYYFSLCTANVNSLSAGPDGHRGKLDYLRKQFIHLGLNVLGVQEARTPSSHTFVDQVIRLTSGSKSTQLGVELWINTAQPYGWCEKAALHFKREHFQVVHKDPRALLVHAVCPHFDAWFLVGHAPHSGVDEETRLAWWDHFTALGARRTSGTQLFVMVDANAAPGGWDGSAVLRRDLKSSPSTPLWRDFLQACHLGLPCTSAIHQGDLETWISPDGATQHCIDYIAVDLDLMEACTFSSIVEDFDLGHAQWDHTATAVQMQWKRSHQALPKPAVRKTKFAPHKITTQKIEDILQGYCTSSWDTNIEAHVEGFNAHIIQGLHQSCPQGSDAPKKPYIDDQIWELRKAKLGRRRQLKDIGRRLREETRVVVFQRWKKLRHCPQDPISDSSVDSVFFDYGSSLLCYKLHAWSALRADSRQLRLRLRSARQRHIQHCFEHMDPGASASTILHTLRPITGPSNLKKLKTTALPYLQKEDGSHCQNPLEAREEWIRFFQQMEGGTRLSLNEQRDQWIASLGLWKHLADPHATALAQLPPQAQHVLRALHSETHFHLRGQDDVCKTKVGTRPGDCFADVVFSYLWARLLHGLQERFREFGLENVIPAHPTFEPFGVPQDDQLGGPTSAFIGPTWMDDLCLCASAEDALSLERKVRLCTSWLLTACRQFAMTPNLKTGKTEIFLSLRRRHSHQIKKKYFGPSASGLMSIIDEDKTHQVRVVSGYQHLGGWVRHKQDNVAEIRKRIAIAHTTFTQHRKTLLQNAGLSLRRRVELFRSLILSRLLYGAESWTIGTQKFKHYLHSAILRLYRRLLPDLRVLEAHHRILDEFITLGHLSDSIFHEGLDEGLREALAEREDLQSSHNIEQIIRDAIHARHVSWTSCSATLRYLIEHITIDDAEAIGLAHREFVNVLNYLNNGAAWSFLGHDRRQGPPRAEIEQIHAILEHESTSTGRDFLQVPTPRPFGRHRYVLHAFSGRRRLGDFQYFLDRAGTADDGFVLHTISLDLVVDDCWGDVSRVETRNFWLQGIKEGFVTSLLAGPPCETWSRARGVALPGKRCPRIIRIIEALWGMESLSLRELRQLGVGNLLLLFTIEALVHLAIAGGHGILEHPAMPEDEDRASIWRLPLVNFLLTWPDFRLVSLSQGLWGAASPKPTMLLALNFPDLEKHLLSWQVAKDLPKGASIGMDNSGQWATAKLKEYPPALCGGLSEAFFAVHRAHATSTALGFSHEFHSRCSRMEVTSFGDVIGRDY</sequence>
<protein>
    <submittedName>
        <fullName evidence="3">Endonuclease/exonuclease/phosphatase domain-containing protein</fullName>
    </submittedName>
</protein>
<organism evidence="2">
    <name type="scientific">Cladocopium goreaui</name>
    <dbReference type="NCBI Taxonomy" id="2562237"/>
    <lineage>
        <taxon>Eukaryota</taxon>
        <taxon>Sar</taxon>
        <taxon>Alveolata</taxon>
        <taxon>Dinophyceae</taxon>
        <taxon>Suessiales</taxon>
        <taxon>Symbiodiniaceae</taxon>
        <taxon>Cladocopium</taxon>
    </lineage>
</organism>
<dbReference type="Proteomes" id="UP001152797">
    <property type="component" value="Unassembled WGS sequence"/>
</dbReference>
<dbReference type="GO" id="GO:0004519">
    <property type="term" value="F:endonuclease activity"/>
    <property type="evidence" value="ECO:0007669"/>
    <property type="project" value="UniProtKB-KW"/>
</dbReference>
<keyword evidence="3" id="KW-0255">Endonuclease</keyword>